<dbReference type="Proteomes" id="UP000308768">
    <property type="component" value="Unassembled WGS sequence"/>
</dbReference>
<dbReference type="STRING" id="331657.A0A4U0V803"/>
<reference evidence="2 3" key="1">
    <citation type="submission" date="2017-03" db="EMBL/GenBank/DDBJ databases">
        <title>Genomes of endolithic fungi from Antarctica.</title>
        <authorList>
            <person name="Coleine C."/>
            <person name="Masonjones S."/>
            <person name="Stajich J.E."/>
        </authorList>
    </citation>
    <scope>NUCLEOTIDE SEQUENCE [LARGE SCALE GENOMIC DNA]</scope>
    <source>
        <strain evidence="2 3">CCFEE 5187</strain>
    </source>
</reference>
<organism evidence="2 3">
    <name type="scientific">Cryomyces minteri</name>
    <dbReference type="NCBI Taxonomy" id="331657"/>
    <lineage>
        <taxon>Eukaryota</taxon>
        <taxon>Fungi</taxon>
        <taxon>Dikarya</taxon>
        <taxon>Ascomycota</taxon>
        <taxon>Pezizomycotina</taxon>
        <taxon>Dothideomycetes</taxon>
        <taxon>Dothideomycetes incertae sedis</taxon>
        <taxon>Cryomyces</taxon>
    </lineage>
</organism>
<evidence type="ECO:0000313" key="3">
    <source>
        <dbReference type="Proteomes" id="UP000308768"/>
    </source>
</evidence>
<dbReference type="EMBL" id="NAJN01003060">
    <property type="protein sequence ID" value="TKA44512.1"/>
    <property type="molecule type" value="Genomic_DNA"/>
</dbReference>
<sequence>YTATGETPLKAVYTYPTALPRTDDHGRILSRLRGEEITRSPAKGRSSPSKASPSKAMVFTDAPVSIPSLALSGTTEAGLKTPVDPVRPVSSASNGLKEIDLNILPTTLSIPCPDVPLTTITSGATNGSNSSRDASLAAAPPALKRQNTNTTANLLSASQINSKLPTKRSVRMTVAGGVAGLGEGRENLGAS</sequence>
<feature type="region of interest" description="Disordered" evidence="1">
    <location>
        <begin position="20"/>
        <end position="56"/>
    </location>
</feature>
<evidence type="ECO:0000313" key="2">
    <source>
        <dbReference type="EMBL" id="TKA44512.1"/>
    </source>
</evidence>
<proteinExistence type="predicted"/>
<feature type="compositionally biased region" description="Low complexity" evidence="1">
    <location>
        <begin position="39"/>
        <end position="56"/>
    </location>
</feature>
<keyword evidence="3" id="KW-1185">Reference proteome</keyword>
<feature type="non-terminal residue" evidence="2">
    <location>
        <position position="191"/>
    </location>
</feature>
<feature type="compositionally biased region" description="Polar residues" evidence="1">
    <location>
        <begin position="121"/>
        <end position="133"/>
    </location>
</feature>
<feature type="region of interest" description="Disordered" evidence="1">
    <location>
        <begin position="121"/>
        <end position="142"/>
    </location>
</feature>
<feature type="compositionally biased region" description="Basic and acidic residues" evidence="1">
    <location>
        <begin position="21"/>
        <end position="38"/>
    </location>
</feature>
<dbReference type="AlphaFoldDB" id="A0A4U0V803"/>
<feature type="non-terminal residue" evidence="2">
    <location>
        <position position="1"/>
    </location>
</feature>
<accession>A0A4U0V803</accession>
<gene>
    <name evidence="2" type="ORF">B0A49_13883</name>
</gene>
<name>A0A4U0V803_9PEZI</name>
<evidence type="ECO:0000256" key="1">
    <source>
        <dbReference type="SAM" id="MobiDB-lite"/>
    </source>
</evidence>
<dbReference type="OrthoDB" id="3176171at2759"/>
<comment type="caution">
    <text evidence="2">The sequence shown here is derived from an EMBL/GenBank/DDBJ whole genome shotgun (WGS) entry which is preliminary data.</text>
</comment>
<protein>
    <submittedName>
        <fullName evidence="2">Uncharacterized protein</fullName>
    </submittedName>
</protein>